<keyword evidence="1" id="KW-1133">Transmembrane helix</keyword>
<evidence type="ECO:0000256" key="1">
    <source>
        <dbReference type="SAM" id="Phobius"/>
    </source>
</evidence>
<organism evidence="2 3">
    <name type="scientific">Dermatophagoides pteronyssinus</name>
    <name type="common">European house dust mite</name>
    <dbReference type="NCBI Taxonomy" id="6956"/>
    <lineage>
        <taxon>Eukaryota</taxon>
        <taxon>Metazoa</taxon>
        <taxon>Ecdysozoa</taxon>
        <taxon>Arthropoda</taxon>
        <taxon>Chelicerata</taxon>
        <taxon>Arachnida</taxon>
        <taxon>Acari</taxon>
        <taxon>Acariformes</taxon>
        <taxon>Sarcoptiformes</taxon>
        <taxon>Astigmata</taxon>
        <taxon>Psoroptidia</taxon>
        <taxon>Analgoidea</taxon>
        <taxon>Pyroglyphidae</taxon>
        <taxon>Dermatophagoidinae</taxon>
        <taxon>Dermatophagoides</taxon>
    </lineage>
</organism>
<protein>
    <submittedName>
        <fullName evidence="2">Uncharacterized protein</fullName>
    </submittedName>
</protein>
<name>A0ABQ8JGB4_DERPT</name>
<accession>A0ABQ8JGB4</accession>
<dbReference type="Proteomes" id="UP000887458">
    <property type="component" value="Unassembled WGS sequence"/>
</dbReference>
<dbReference type="EMBL" id="NJHN03000039">
    <property type="protein sequence ID" value="KAH9421651.1"/>
    <property type="molecule type" value="Genomic_DNA"/>
</dbReference>
<keyword evidence="3" id="KW-1185">Reference proteome</keyword>
<gene>
    <name evidence="2" type="ORF">DERP_009055</name>
</gene>
<proteinExistence type="predicted"/>
<feature type="transmembrane region" description="Helical" evidence="1">
    <location>
        <begin position="20"/>
        <end position="39"/>
    </location>
</feature>
<sequence>MKQKLIISLLKHHWLLLRNLFTLLLAITIGLLFLSIYFINILRIQNGFSSSTSTTSTTTTRIHRTAENDQDDPWWQWFRPNSIDIEPIQQSNQSYFHSDNTDIDNDEKQSPYSTTKKTFKIYKKIF</sequence>
<evidence type="ECO:0000313" key="2">
    <source>
        <dbReference type="EMBL" id="KAH9421651.1"/>
    </source>
</evidence>
<comment type="caution">
    <text evidence="2">The sequence shown here is derived from an EMBL/GenBank/DDBJ whole genome shotgun (WGS) entry which is preliminary data.</text>
</comment>
<keyword evidence="1" id="KW-0472">Membrane</keyword>
<reference evidence="2 3" key="2">
    <citation type="journal article" date="2022" name="Mol. Biol. Evol.">
        <title>Comparative Genomics Reveals Insights into the Divergent Evolution of Astigmatic Mites and Household Pest Adaptations.</title>
        <authorList>
            <person name="Xiong Q."/>
            <person name="Wan A.T."/>
            <person name="Liu X."/>
            <person name="Fung C.S."/>
            <person name="Xiao X."/>
            <person name="Malainual N."/>
            <person name="Hou J."/>
            <person name="Wang L."/>
            <person name="Wang M."/>
            <person name="Yang K.Y."/>
            <person name="Cui Y."/>
            <person name="Leung E.L."/>
            <person name="Nong W."/>
            <person name="Shin S.K."/>
            <person name="Au S.W."/>
            <person name="Jeong K.Y."/>
            <person name="Chew F.T."/>
            <person name="Hui J.H."/>
            <person name="Leung T.F."/>
            <person name="Tungtrongchitr A."/>
            <person name="Zhong N."/>
            <person name="Liu Z."/>
            <person name="Tsui S.K."/>
        </authorList>
    </citation>
    <scope>NUCLEOTIDE SEQUENCE [LARGE SCALE GENOMIC DNA]</scope>
    <source>
        <strain evidence="2">Derp</strain>
    </source>
</reference>
<evidence type="ECO:0000313" key="3">
    <source>
        <dbReference type="Proteomes" id="UP000887458"/>
    </source>
</evidence>
<keyword evidence="1" id="KW-0812">Transmembrane</keyword>
<reference evidence="2 3" key="1">
    <citation type="journal article" date="2018" name="J. Allergy Clin. Immunol.">
        <title>High-quality assembly of Dermatophagoides pteronyssinus genome and transcriptome reveals a wide range of novel allergens.</title>
        <authorList>
            <person name="Liu X.Y."/>
            <person name="Yang K.Y."/>
            <person name="Wang M.Q."/>
            <person name="Kwok J.S."/>
            <person name="Zeng X."/>
            <person name="Yang Z."/>
            <person name="Xiao X.J."/>
            <person name="Lau C.P."/>
            <person name="Li Y."/>
            <person name="Huang Z.M."/>
            <person name="Ba J.G."/>
            <person name="Yim A.K."/>
            <person name="Ouyang C.Y."/>
            <person name="Ngai S.M."/>
            <person name="Chan T.F."/>
            <person name="Leung E.L."/>
            <person name="Liu L."/>
            <person name="Liu Z.G."/>
            <person name="Tsui S.K."/>
        </authorList>
    </citation>
    <scope>NUCLEOTIDE SEQUENCE [LARGE SCALE GENOMIC DNA]</scope>
    <source>
        <strain evidence="2">Derp</strain>
    </source>
</reference>